<protein>
    <recommendedName>
        <fullName evidence="1">Glycerol-3-phosphate dehydrogenase NAD-dependent C-terminal domain-containing protein</fullName>
    </recommendedName>
</protein>
<dbReference type="EMBL" id="CAKLBC010000190">
    <property type="protein sequence ID" value="CAH0485254.1"/>
    <property type="molecule type" value="Genomic_DNA"/>
</dbReference>
<name>A0ABN8BWD1_9STRA</name>
<gene>
    <name evidence="2" type="ORF">PFR001_LOCUS959</name>
</gene>
<dbReference type="Proteomes" id="UP001157938">
    <property type="component" value="Unassembled WGS sequence"/>
</dbReference>
<accession>A0ABN8BWD1</accession>
<proteinExistence type="predicted"/>
<feature type="domain" description="Glycerol-3-phosphate dehydrogenase NAD-dependent C-terminal" evidence="1">
    <location>
        <begin position="29"/>
        <end position="81"/>
    </location>
</feature>
<reference evidence="2 3" key="1">
    <citation type="submission" date="2021-11" db="EMBL/GenBank/DDBJ databases">
        <authorList>
            <person name="Islam A."/>
            <person name="Islam S."/>
            <person name="Flora M.S."/>
            <person name="Rahman M."/>
            <person name="Ziaur R.M."/>
            <person name="Epstein J.H."/>
            <person name="Hassan M."/>
            <person name="Klassen M."/>
            <person name="Woodard K."/>
            <person name="Webb A."/>
            <person name="Webby R.J."/>
            <person name="El Zowalaty M.E."/>
        </authorList>
    </citation>
    <scope>NUCLEOTIDE SEQUENCE [LARGE SCALE GENOMIC DNA]</scope>
    <source>
        <strain evidence="2">Pf1</strain>
    </source>
</reference>
<organism evidence="2 3">
    <name type="scientific">Peronospora farinosa</name>
    <dbReference type="NCBI Taxonomy" id="134698"/>
    <lineage>
        <taxon>Eukaryota</taxon>
        <taxon>Sar</taxon>
        <taxon>Stramenopiles</taxon>
        <taxon>Oomycota</taxon>
        <taxon>Peronosporomycetes</taxon>
        <taxon>Peronosporales</taxon>
        <taxon>Peronosporaceae</taxon>
        <taxon>Peronospora</taxon>
    </lineage>
</organism>
<dbReference type="InterPro" id="IPR006109">
    <property type="entry name" value="G3P_DH_NAD-dep_C"/>
</dbReference>
<comment type="caution">
    <text evidence="2">The sequence shown here is derived from an EMBL/GenBank/DDBJ whole genome shotgun (WGS) entry which is preliminary data.</text>
</comment>
<evidence type="ECO:0000259" key="1">
    <source>
        <dbReference type="Pfam" id="PF07479"/>
    </source>
</evidence>
<evidence type="ECO:0000313" key="2">
    <source>
        <dbReference type="EMBL" id="CAH0485254.1"/>
    </source>
</evidence>
<sequence>MESSSLHDATTASMSSDEVVKVKVSVLLQSQKAEDLLNETNVEDVLTAKVAVYFAKKCGLDLPIFRTVNAMIKGHEQVQVLLMNWPLQSEI</sequence>
<evidence type="ECO:0000313" key="3">
    <source>
        <dbReference type="Proteomes" id="UP001157938"/>
    </source>
</evidence>
<dbReference type="Pfam" id="PF07479">
    <property type="entry name" value="NAD_Gly3P_dh_C"/>
    <property type="match status" value="1"/>
</dbReference>
<keyword evidence="3" id="KW-1185">Reference proteome</keyword>